<dbReference type="GO" id="GO:0004366">
    <property type="term" value="F:glycerol-3-phosphate O-acyltransferase activity"/>
    <property type="evidence" value="ECO:0007669"/>
    <property type="project" value="TreeGrafter"/>
</dbReference>
<proteinExistence type="predicted"/>
<dbReference type="PANTHER" id="PTHR31605">
    <property type="entry name" value="GLYCEROL-3-PHOSPHATE O-ACYLTRANSFERASE 1"/>
    <property type="match status" value="1"/>
</dbReference>
<dbReference type="CDD" id="cd07992">
    <property type="entry name" value="LPLAT_AAK14816-like"/>
    <property type="match status" value="1"/>
</dbReference>
<comment type="caution">
    <text evidence="4">The sequence shown here is derived from an EMBL/GenBank/DDBJ whole genome shotgun (WGS) entry which is preliminary data.</text>
</comment>
<feature type="transmembrane region" description="Helical" evidence="2">
    <location>
        <begin position="372"/>
        <end position="395"/>
    </location>
</feature>
<feature type="transmembrane region" description="Helical" evidence="2">
    <location>
        <begin position="336"/>
        <end position="360"/>
    </location>
</feature>
<dbReference type="Pfam" id="PF01553">
    <property type="entry name" value="Acyltransferase"/>
    <property type="match status" value="1"/>
</dbReference>
<protein>
    <recommendedName>
        <fullName evidence="3">Phospholipid/glycerol acyltransferase domain-containing protein</fullName>
    </recommendedName>
</protein>
<name>A0AAD3TTX0_9TREE</name>
<keyword evidence="2" id="KW-0812">Transmembrane</keyword>
<keyword evidence="2" id="KW-0472">Membrane</keyword>
<evidence type="ECO:0000256" key="1">
    <source>
        <dbReference type="SAM" id="MobiDB-lite"/>
    </source>
</evidence>
<evidence type="ECO:0000313" key="5">
    <source>
        <dbReference type="Proteomes" id="UP001222932"/>
    </source>
</evidence>
<keyword evidence="2" id="KW-1133">Transmembrane helix</keyword>
<feature type="region of interest" description="Disordered" evidence="1">
    <location>
        <begin position="575"/>
        <end position="598"/>
    </location>
</feature>
<sequence length="598" mass="67361">MTFGFTHEPLVRLAGSAVTSFFRKIEVYGSENVPAEGPIIFSCTHTNMAIDPAVLSNTIPHRHLLHYWVKDSLFKNPFMKVLLTNAGNIPVDRKNKDNQQLFRGTFEALAQGECIGVFPEGTSHTEPHLIPLKDGTSWAALEYVRYLHGTEDDPGVKEGRPAVIVPVGIAYCNKSKYRSRLAVTYGPAISMDDYTDDFLGNDDNLRKAAVKRLTKRTELEMHKMTVNAPDWDTAYAAKMATELLWRKEDNLALADYVDVTQTLVDFLATDDERVDRLKAMLVRYHQLLFSTRLSNAALTDLPLPKDLDPAQPVPLPGRLRTLALLIKDTIVSAVQFPFFVIPFLFHVPVYAIGMFGSSLAEGEEETRAQMKVFLGLFLSIIMYPIIFIFFLWLFWNIPLAFPMAAGAVWLLNKYHAALIDQNYNGLKRLIAAWRVLVGVWLGNRAEMSIQSFIDDVASFAPNPPAVAGLPPGTPREKPKRPQHLPSRVLVRHVLRQRVEAARDLSRTLLELEEEDTRLKASFWLAERYGGEVHRPAAEPSERMGEYESEWPQGIRHAREVVPFLRGRGARFGSARSDEYWAEKSGDEGPRSDDGAKSD</sequence>
<dbReference type="PANTHER" id="PTHR31605:SF0">
    <property type="entry name" value="GLYCEROL-3-PHOSPHATE O-ACYLTRANSFERASE 1"/>
    <property type="match status" value="1"/>
</dbReference>
<evidence type="ECO:0000259" key="3">
    <source>
        <dbReference type="SMART" id="SM00563"/>
    </source>
</evidence>
<dbReference type="GO" id="GO:0016287">
    <property type="term" value="F:glycerone-phosphate O-acyltransferase activity"/>
    <property type="evidence" value="ECO:0007669"/>
    <property type="project" value="TreeGrafter"/>
</dbReference>
<organism evidence="4 5">
    <name type="scientific">Cutaneotrichosporon spelunceum</name>
    <dbReference type="NCBI Taxonomy" id="1672016"/>
    <lineage>
        <taxon>Eukaryota</taxon>
        <taxon>Fungi</taxon>
        <taxon>Dikarya</taxon>
        <taxon>Basidiomycota</taxon>
        <taxon>Agaricomycotina</taxon>
        <taxon>Tremellomycetes</taxon>
        <taxon>Trichosporonales</taxon>
        <taxon>Trichosporonaceae</taxon>
        <taxon>Cutaneotrichosporon</taxon>
    </lineage>
</organism>
<feature type="domain" description="Phospholipid/glycerol acyltransferase" evidence="3">
    <location>
        <begin position="39"/>
        <end position="172"/>
    </location>
</feature>
<accession>A0AAD3TTX0</accession>
<dbReference type="EMBL" id="BTCM01000003">
    <property type="protein sequence ID" value="GMK56538.1"/>
    <property type="molecule type" value="Genomic_DNA"/>
</dbReference>
<dbReference type="Proteomes" id="UP001222932">
    <property type="component" value="Unassembled WGS sequence"/>
</dbReference>
<evidence type="ECO:0000256" key="2">
    <source>
        <dbReference type="SAM" id="Phobius"/>
    </source>
</evidence>
<evidence type="ECO:0000313" key="4">
    <source>
        <dbReference type="EMBL" id="GMK56538.1"/>
    </source>
</evidence>
<dbReference type="InterPro" id="IPR002123">
    <property type="entry name" value="Plipid/glycerol_acylTrfase"/>
</dbReference>
<dbReference type="GO" id="GO:0008654">
    <property type="term" value="P:phospholipid biosynthetic process"/>
    <property type="evidence" value="ECO:0007669"/>
    <property type="project" value="TreeGrafter"/>
</dbReference>
<reference evidence="4" key="2">
    <citation type="submission" date="2023-06" db="EMBL/GenBank/DDBJ databases">
        <authorList>
            <person name="Kobayashi Y."/>
            <person name="Kayamori A."/>
            <person name="Aoki K."/>
            <person name="Shiwa Y."/>
            <person name="Fujita N."/>
            <person name="Sugita T."/>
            <person name="Iwasaki W."/>
            <person name="Tanaka N."/>
            <person name="Takashima M."/>
        </authorList>
    </citation>
    <scope>NUCLEOTIDE SEQUENCE</scope>
    <source>
        <strain evidence="4">HIS016</strain>
    </source>
</reference>
<dbReference type="AlphaFoldDB" id="A0AAD3TTX0"/>
<dbReference type="SMART" id="SM00563">
    <property type="entry name" value="PlsC"/>
    <property type="match status" value="1"/>
</dbReference>
<reference evidence="4" key="1">
    <citation type="journal article" date="2023" name="BMC Genomics">
        <title>Chromosome-level genome assemblies of Cutaneotrichosporon spp. (Trichosporonales, Basidiomycota) reveal imbalanced evolution between nucleotide sequences and chromosome synteny.</title>
        <authorList>
            <person name="Kobayashi Y."/>
            <person name="Kayamori A."/>
            <person name="Aoki K."/>
            <person name="Shiwa Y."/>
            <person name="Matsutani M."/>
            <person name="Fujita N."/>
            <person name="Sugita T."/>
            <person name="Iwasaki W."/>
            <person name="Tanaka N."/>
            <person name="Takashima M."/>
        </authorList>
    </citation>
    <scope>NUCLEOTIDE SEQUENCE</scope>
    <source>
        <strain evidence="4">HIS016</strain>
    </source>
</reference>
<dbReference type="SUPFAM" id="SSF69593">
    <property type="entry name" value="Glycerol-3-phosphate (1)-acyltransferase"/>
    <property type="match status" value="1"/>
</dbReference>
<gene>
    <name evidence="4" type="ORF">CspeluHIS016_0303780</name>
</gene>
<keyword evidence="5" id="KW-1185">Reference proteome</keyword>
<dbReference type="InterPro" id="IPR052744">
    <property type="entry name" value="GPAT/DAPAT"/>
</dbReference>